<evidence type="ECO:0000256" key="3">
    <source>
        <dbReference type="SAM" id="Phobius"/>
    </source>
</evidence>
<keyword evidence="3" id="KW-1133">Transmembrane helix</keyword>
<feature type="compositionally biased region" description="Low complexity" evidence="2">
    <location>
        <begin position="644"/>
        <end position="660"/>
    </location>
</feature>
<feature type="coiled-coil region" evidence="1">
    <location>
        <begin position="108"/>
        <end position="149"/>
    </location>
</feature>
<feature type="compositionally biased region" description="Low complexity" evidence="2">
    <location>
        <begin position="615"/>
        <end position="624"/>
    </location>
</feature>
<feature type="region of interest" description="Disordered" evidence="2">
    <location>
        <begin position="1"/>
        <end position="93"/>
    </location>
</feature>
<feature type="transmembrane region" description="Helical" evidence="3">
    <location>
        <begin position="707"/>
        <end position="729"/>
    </location>
</feature>
<feature type="compositionally biased region" description="Basic and acidic residues" evidence="2">
    <location>
        <begin position="303"/>
        <end position="343"/>
    </location>
</feature>
<sequence>MQLDREQDIAAPFDVDGGDAVVSDQGGKDAAAVISMPLPLGNGGSKEHPSAEPAEIMPTENGDHSSAAKEEVEEEPAGPNYEKTESEMAERKSKRMYFVREPSQAQSSDKLDAEIASLIDKATKHREQLDKLDTAFNEAREKRDAARAEHNPARDRFLNCKALYDRKMEELKPYNEASKAQRAEKTNFDSRWSDLDFKNEQQLDEVIASIDYRLSHETNSVADEKKLIAELKKLGEQRSRVKEYAQAKAEREGKQADEGQATYSKAELDAMWAEVNTLKAERETLKGIVDSLKQPLEEHTAAADELWKKKSEKRRELDESNAAIRDKKKERNQNSKAHSENRRLSQSVREMIRAKKVEDARRACEEQTDRALARLLSSPEEWSEYSRLWREQRGHSVWETEDFNKRQSAAKAASSNRKDDAAKAARIAAAYEADKAAALKAAEERIPEMRRREEERAKARRADRGLKPLPEPSPAVLSNGDAPHAEPAQADGAEDKEGAGRSVPALQSLHLGAEQMQDLKPGKPSSKKSSKAKADARPAIVLPPPLADDEPFVPPLAVLKREDTAASEEDEREKARLRQAEAMREAEARKERKRRATERKAAQKVAASKAKEVQKSAAAAAAVVPETKEDETEAEVEQPSGTDAAVMVNANEAAAPASKAEAAEKPASKAQARSARVAAPAAKIRLGSKKKGLRANLEKFQRSALQFLSSPSGIAVMVALALAVLLGVYGNSSQGMRVPA</sequence>
<evidence type="ECO:0000313" key="5">
    <source>
        <dbReference type="Proteomes" id="UP001497392"/>
    </source>
</evidence>
<evidence type="ECO:0000256" key="1">
    <source>
        <dbReference type="SAM" id="Coils"/>
    </source>
</evidence>
<proteinExistence type="predicted"/>
<evidence type="ECO:0000256" key="2">
    <source>
        <dbReference type="SAM" id="MobiDB-lite"/>
    </source>
</evidence>
<name>A0ABP1G661_9CHLO</name>
<organism evidence="4 5">
    <name type="scientific">Coccomyxa viridis</name>
    <dbReference type="NCBI Taxonomy" id="1274662"/>
    <lineage>
        <taxon>Eukaryota</taxon>
        <taxon>Viridiplantae</taxon>
        <taxon>Chlorophyta</taxon>
        <taxon>core chlorophytes</taxon>
        <taxon>Trebouxiophyceae</taxon>
        <taxon>Trebouxiophyceae incertae sedis</taxon>
        <taxon>Coccomyxaceae</taxon>
        <taxon>Coccomyxa</taxon>
    </lineage>
</organism>
<comment type="caution">
    <text evidence="4">The sequence shown here is derived from an EMBL/GenBank/DDBJ whole genome shotgun (WGS) entry which is preliminary data.</text>
</comment>
<feature type="compositionally biased region" description="Basic and acidic residues" evidence="2">
    <location>
        <begin position="82"/>
        <end position="91"/>
    </location>
</feature>
<keyword evidence="5" id="KW-1185">Reference proteome</keyword>
<feature type="region of interest" description="Disordered" evidence="2">
    <location>
        <begin position="303"/>
        <end position="348"/>
    </location>
</feature>
<protein>
    <submittedName>
        <fullName evidence="4">G9723 protein</fullName>
    </submittedName>
</protein>
<reference evidence="4 5" key="1">
    <citation type="submission" date="2024-06" db="EMBL/GenBank/DDBJ databases">
        <authorList>
            <person name="Kraege A."/>
            <person name="Thomma B."/>
        </authorList>
    </citation>
    <scope>NUCLEOTIDE SEQUENCE [LARGE SCALE GENOMIC DNA]</scope>
</reference>
<dbReference type="Proteomes" id="UP001497392">
    <property type="component" value="Unassembled WGS sequence"/>
</dbReference>
<feature type="compositionally biased region" description="Low complexity" evidence="2">
    <location>
        <begin position="668"/>
        <end position="680"/>
    </location>
</feature>
<feature type="region of interest" description="Disordered" evidence="2">
    <location>
        <begin position="399"/>
        <end position="680"/>
    </location>
</feature>
<keyword evidence="1" id="KW-0175">Coiled coil</keyword>
<evidence type="ECO:0000313" key="4">
    <source>
        <dbReference type="EMBL" id="CAL5226855.1"/>
    </source>
</evidence>
<feature type="compositionally biased region" description="Basic and acidic residues" evidence="2">
    <location>
        <begin position="61"/>
        <end position="70"/>
    </location>
</feature>
<feature type="compositionally biased region" description="Basic and acidic residues" evidence="2">
    <location>
        <begin position="572"/>
        <end position="590"/>
    </location>
</feature>
<gene>
    <name evidence="4" type="primary">g9723</name>
    <name evidence="4" type="ORF">VP750_LOCUS8761</name>
</gene>
<keyword evidence="3" id="KW-0472">Membrane</keyword>
<feature type="compositionally biased region" description="Basic and acidic residues" evidence="2">
    <location>
        <begin position="432"/>
        <end position="466"/>
    </location>
</feature>
<dbReference type="EMBL" id="CAXHTA020000016">
    <property type="protein sequence ID" value="CAL5226855.1"/>
    <property type="molecule type" value="Genomic_DNA"/>
</dbReference>
<accession>A0ABP1G661</accession>
<keyword evidence="3" id="KW-0812">Transmembrane</keyword>